<sequence>MRPFPVLGLRTMFVGLGKLASQPNAVSLNAPCRFAGIKKKYDLEDNPKKVKPAVLVKTLRGFQFNDGDYVYEGDILVRQLGLEIYPGESVKLNRDTWDLIAMCNGRFTISTETLSPFPDSPLYSAVQRGEQIVRPFVHVISDPPEPIYRLKRML</sequence>
<dbReference type="InterPro" id="IPR001684">
    <property type="entry name" value="Ribosomal_bL27"/>
</dbReference>
<evidence type="ECO:0000313" key="2">
    <source>
        <dbReference type="Proteomes" id="UP000272942"/>
    </source>
</evidence>
<name>A0A183AZI5_9TREM</name>
<dbReference type="OrthoDB" id="1867012at2759"/>
<dbReference type="Gene3D" id="2.40.50.100">
    <property type="match status" value="1"/>
</dbReference>
<reference evidence="1 2" key="2">
    <citation type="submission" date="2018-11" db="EMBL/GenBank/DDBJ databases">
        <authorList>
            <consortium name="Pathogen Informatics"/>
        </authorList>
    </citation>
    <scope>NUCLEOTIDE SEQUENCE [LARGE SCALE GENOMIC DNA]</scope>
    <source>
        <strain evidence="1 2">Egypt</strain>
    </source>
</reference>
<organism evidence="3">
    <name type="scientific">Echinostoma caproni</name>
    <dbReference type="NCBI Taxonomy" id="27848"/>
    <lineage>
        <taxon>Eukaryota</taxon>
        <taxon>Metazoa</taxon>
        <taxon>Spiralia</taxon>
        <taxon>Lophotrochozoa</taxon>
        <taxon>Platyhelminthes</taxon>
        <taxon>Trematoda</taxon>
        <taxon>Digenea</taxon>
        <taxon>Plagiorchiida</taxon>
        <taxon>Echinostomata</taxon>
        <taxon>Echinostomatoidea</taxon>
        <taxon>Echinostomatidae</taxon>
        <taxon>Echinostoma</taxon>
    </lineage>
</organism>
<evidence type="ECO:0000313" key="1">
    <source>
        <dbReference type="EMBL" id="VDP89642.1"/>
    </source>
</evidence>
<dbReference type="WBParaSite" id="ECPE_0001240601-mRNA-1">
    <property type="protein sequence ID" value="ECPE_0001240601-mRNA-1"/>
    <property type="gene ID" value="ECPE_0001240601"/>
</dbReference>
<dbReference type="EMBL" id="UZAN01052713">
    <property type="protein sequence ID" value="VDP89642.1"/>
    <property type="molecule type" value="Genomic_DNA"/>
</dbReference>
<dbReference type="Pfam" id="PF01016">
    <property type="entry name" value="Ribosomal_L27"/>
    <property type="match status" value="1"/>
</dbReference>
<accession>A0A183AZI5</accession>
<gene>
    <name evidence="1" type="ORF">ECPE_LOCUS12370</name>
</gene>
<protein>
    <submittedName>
        <fullName evidence="3">Mitochondrial ribosomal protein l27</fullName>
    </submittedName>
</protein>
<dbReference type="SUPFAM" id="SSF110324">
    <property type="entry name" value="Ribosomal L27 protein-like"/>
    <property type="match status" value="1"/>
</dbReference>
<dbReference type="GO" id="GO:0005840">
    <property type="term" value="C:ribosome"/>
    <property type="evidence" value="ECO:0007669"/>
    <property type="project" value="InterPro"/>
</dbReference>
<proteinExistence type="predicted"/>
<dbReference type="GO" id="GO:0006412">
    <property type="term" value="P:translation"/>
    <property type="evidence" value="ECO:0007669"/>
    <property type="project" value="InterPro"/>
</dbReference>
<keyword evidence="2" id="KW-1185">Reference proteome</keyword>
<dbReference type="GO" id="GO:0003735">
    <property type="term" value="F:structural constituent of ribosome"/>
    <property type="evidence" value="ECO:0007669"/>
    <property type="project" value="InterPro"/>
</dbReference>
<dbReference type="AlphaFoldDB" id="A0A183AZI5"/>
<evidence type="ECO:0000313" key="3">
    <source>
        <dbReference type="WBParaSite" id="ECPE_0001240601-mRNA-1"/>
    </source>
</evidence>
<reference evidence="3" key="1">
    <citation type="submission" date="2016-06" db="UniProtKB">
        <authorList>
            <consortium name="WormBaseParasite"/>
        </authorList>
    </citation>
    <scope>IDENTIFICATION</scope>
</reference>
<dbReference type="Proteomes" id="UP000272942">
    <property type="component" value="Unassembled WGS sequence"/>
</dbReference>